<dbReference type="EMBL" id="MT144117">
    <property type="protein sequence ID" value="QJA49096.1"/>
    <property type="molecule type" value="Genomic_DNA"/>
</dbReference>
<keyword evidence="3" id="KW-0808">Transferase</keyword>
<evidence type="ECO:0000256" key="3">
    <source>
        <dbReference type="ARBA" id="ARBA00022679"/>
    </source>
</evidence>
<sequence length="584" mass="68579">MKLAWTCSARYDSKVTQTREKYRYWESTRLMWEYIFSLAHDKSTLTLFAHNVFFDLQASDFFHYAQKQGWKYAFNWEDGMTYILVIKKDNRTLKILSSTNYFHSSLAELGLILGYPKGEVDFDKVSKKELSGYCKRDVEILKKAMEFYFSFVLDNDLGKLGMTQATQAFRAFRHRFMKEKICIHQDTFVKSLERAAYMGGRVEAFNWREQTEGPFVTLDVNSMYPYVMKKDFMPIQLLEVKKDVPLERARETLERFCVVCEVELDTDQPIYAVRLKNKLIFPTGHFVTYLCSEGMKEALSRGHIKKILVMAVYRRAKLFDEYIDLFYTLKSKYKREGNKGLEMMCKYFLNTLYGKFGQKRTETLKWKDKKPGQYFKEAIFDLTRGIWITETHLLGMIIHKRSVGEAPHSCVAIAAHITESARLYLWELFEKVGFDNVMYCDTDSLKLRACDIRPLKSLMDEYRLGYLDLKDKTKRLDIMGAKAYQTEDKLVMKGVPRKAKKVDTYKYEYYTFFNQSTHLNEGVTRYYLTKKTVKDVTPRYDKGEITTEGKIIPFQLESYGPLLSQLPEPPSFFSNPPVQPPEPS</sequence>
<dbReference type="GO" id="GO:0003677">
    <property type="term" value="F:DNA binding"/>
    <property type="evidence" value="ECO:0007669"/>
    <property type="project" value="UniProtKB-KW"/>
</dbReference>
<name>A0A6H1ZME1_9ZZZZ</name>
<feature type="domain" description="DNA-directed DNA polymerase family B mitochondria/virus" evidence="9">
    <location>
        <begin position="127"/>
        <end position="361"/>
    </location>
</feature>
<dbReference type="GO" id="GO:0000166">
    <property type="term" value="F:nucleotide binding"/>
    <property type="evidence" value="ECO:0007669"/>
    <property type="project" value="InterPro"/>
</dbReference>
<dbReference type="EC" id="2.7.7.7" evidence="2"/>
<proteinExistence type="inferred from homology"/>
<dbReference type="SUPFAM" id="SSF56672">
    <property type="entry name" value="DNA/RNA polymerases"/>
    <property type="match status" value="1"/>
</dbReference>
<keyword evidence="5" id="KW-0235">DNA replication</keyword>
<dbReference type="GO" id="GO:0006260">
    <property type="term" value="P:DNA replication"/>
    <property type="evidence" value="ECO:0007669"/>
    <property type="project" value="UniProtKB-KW"/>
</dbReference>
<comment type="catalytic activity">
    <reaction evidence="8">
        <text>DNA(n) + a 2'-deoxyribonucleoside 5'-triphosphate = DNA(n+1) + diphosphate</text>
        <dbReference type="Rhea" id="RHEA:22508"/>
        <dbReference type="Rhea" id="RHEA-COMP:17339"/>
        <dbReference type="Rhea" id="RHEA-COMP:17340"/>
        <dbReference type="ChEBI" id="CHEBI:33019"/>
        <dbReference type="ChEBI" id="CHEBI:61560"/>
        <dbReference type="ChEBI" id="CHEBI:173112"/>
        <dbReference type="EC" id="2.7.7.7"/>
    </reaction>
</comment>
<comment type="similarity">
    <text evidence="1">Belongs to the DNA polymerase type-B family.</text>
</comment>
<evidence type="ECO:0000256" key="2">
    <source>
        <dbReference type="ARBA" id="ARBA00012417"/>
    </source>
</evidence>
<dbReference type="InterPro" id="IPR004868">
    <property type="entry name" value="DNA-dir_DNA_pol_B_mt/vir"/>
</dbReference>
<keyword evidence="7" id="KW-0238">DNA-binding</keyword>
<dbReference type="InterPro" id="IPR023211">
    <property type="entry name" value="DNA_pol_palm_dom_sf"/>
</dbReference>
<dbReference type="PRINTS" id="PR00106">
    <property type="entry name" value="DNAPOLB"/>
</dbReference>
<keyword evidence="4" id="KW-0548">Nucleotidyltransferase</keyword>
<keyword evidence="6" id="KW-0239">DNA-directed DNA polymerase</keyword>
<dbReference type="EMBL" id="MT144741">
    <property type="protein sequence ID" value="QJH98578.1"/>
    <property type="molecule type" value="Genomic_DNA"/>
</dbReference>
<evidence type="ECO:0000256" key="1">
    <source>
        <dbReference type="ARBA" id="ARBA00005755"/>
    </source>
</evidence>
<dbReference type="Gene3D" id="3.30.420.10">
    <property type="entry name" value="Ribonuclease H-like superfamily/Ribonuclease H"/>
    <property type="match status" value="1"/>
</dbReference>
<organism evidence="10">
    <name type="scientific">viral metagenome</name>
    <dbReference type="NCBI Taxonomy" id="1070528"/>
    <lineage>
        <taxon>unclassified sequences</taxon>
        <taxon>metagenomes</taxon>
        <taxon>organismal metagenomes</taxon>
    </lineage>
</organism>
<evidence type="ECO:0000313" key="10">
    <source>
        <dbReference type="EMBL" id="QJA49096.1"/>
    </source>
</evidence>
<accession>A0A6H1ZME1</accession>
<evidence type="ECO:0000256" key="4">
    <source>
        <dbReference type="ARBA" id="ARBA00022695"/>
    </source>
</evidence>
<dbReference type="AlphaFoldDB" id="A0A6H1ZME1"/>
<dbReference type="InterPro" id="IPR043502">
    <property type="entry name" value="DNA/RNA_pol_sf"/>
</dbReference>
<evidence type="ECO:0000256" key="7">
    <source>
        <dbReference type="ARBA" id="ARBA00023125"/>
    </source>
</evidence>
<evidence type="ECO:0000259" key="9">
    <source>
        <dbReference type="Pfam" id="PF03175"/>
    </source>
</evidence>
<evidence type="ECO:0000256" key="8">
    <source>
        <dbReference type="ARBA" id="ARBA00049244"/>
    </source>
</evidence>
<dbReference type="Pfam" id="PF03175">
    <property type="entry name" value="DNA_pol_B_2"/>
    <property type="match status" value="1"/>
</dbReference>
<dbReference type="PANTHER" id="PTHR33568">
    <property type="entry name" value="DNA POLYMERASE"/>
    <property type="match status" value="1"/>
</dbReference>
<dbReference type="PANTHER" id="PTHR33568:SF3">
    <property type="entry name" value="DNA-DIRECTED DNA POLYMERASE"/>
    <property type="match status" value="1"/>
</dbReference>
<evidence type="ECO:0000313" key="13">
    <source>
        <dbReference type="EMBL" id="QJH98578.1"/>
    </source>
</evidence>
<dbReference type="EMBL" id="MT143843">
    <property type="protein sequence ID" value="QJB03391.1"/>
    <property type="molecule type" value="Genomic_DNA"/>
</dbReference>
<dbReference type="GO" id="GO:0003887">
    <property type="term" value="F:DNA-directed DNA polymerase activity"/>
    <property type="evidence" value="ECO:0007669"/>
    <property type="project" value="UniProtKB-KW"/>
</dbReference>
<evidence type="ECO:0000256" key="6">
    <source>
        <dbReference type="ARBA" id="ARBA00022932"/>
    </source>
</evidence>
<gene>
    <name evidence="11" type="ORF">MM171A00981_0011</name>
    <name evidence="12" type="ORF">MM171B00756_0011</name>
    <name evidence="10" type="ORF">TM448A01226_0011</name>
    <name evidence="13" type="ORF">TM448B01341_0011</name>
</gene>
<reference evidence="10" key="1">
    <citation type="submission" date="2020-03" db="EMBL/GenBank/DDBJ databases">
        <title>The deep terrestrial virosphere.</title>
        <authorList>
            <person name="Holmfeldt K."/>
            <person name="Nilsson E."/>
            <person name="Simone D."/>
            <person name="Lopez-Fernandez M."/>
            <person name="Wu X."/>
            <person name="de Brujin I."/>
            <person name="Lundin D."/>
            <person name="Andersson A."/>
            <person name="Bertilsson S."/>
            <person name="Dopson M."/>
        </authorList>
    </citation>
    <scope>NUCLEOTIDE SEQUENCE</scope>
    <source>
        <strain evidence="11">MM171A00981</strain>
        <strain evidence="12">MM171B00756</strain>
        <strain evidence="10">TM448A01226</strain>
        <strain evidence="13">TM448B01341</strain>
    </source>
</reference>
<dbReference type="EMBL" id="MT143654">
    <property type="protein sequence ID" value="QJA99510.1"/>
    <property type="molecule type" value="Genomic_DNA"/>
</dbReference>
<dbReference type="Gene3D" id="3.90.1600.10">
    <property type="entry name" value="Palm domain of DNA polymerase"/>
    <property type="match status" value="2"/>
</dbReference>
<dbReference type="InterPro" id="IPR036397">
    <property type="entry name" value="RNaseH_sf"/>
</dbReference>
<protein>
    <recommendedName>
        <fullName evidence="2">DNA-directed DNA polymerase</fullName>
        <ecNumber evidence="2">2.7.7.7</ecNumber>
    </recommendedName>
</protein>
<dbReference type="InterPro" id="IPR006172">
    <property type="entry name" value="DNA-dir_DNA_pol_B"/>
</dbReference>
<evidence type="ECO:0000256" key="5">
    <source>
        <dbReference type="ARBA" id="ARBA00022705"/>
    </source>
</evidence>
<dbReference type="Gene3D" id="1.10.287.690">
    <property type="entry name" value="Helix hairpin bin"/>
    <property type="match status" value="1"/>
</dbReference>
<evidence type="ECO:0000313" key="12">
    <source>
        <dbReference type="EMBL" id="QJB03391.1"/>
    </source>
</evidence>
<evidence type="ECO:0000313" key="11">
    <source>
        <dbReference type="EMBL" id="QJA99510.1"/>
    </source>
</evidence>